<name>A0ACB8DMJ0_DERSI</name>
<gene>
    <name evidence="1" type="ORF">HPB49_003022</name>
</gene>
<proteinExistence type="predicted"/>
<reference evidence="1" key="1">
    <citation type="submission" date="2020-05" db="EMBL/GenBank/DDBJ databases">
        <title>Large-scale comparative analyses of tick genomes elucidate their genetic diversity and vector capacities.</title>
        <authorList>
            <person name="Jia N."/>
            <person name="Wang J."/>
            <person name="Shi W."/>
            <person name="Du L."/>
            <person name="Sun Y."/>
            <person name="Zhan W."/>
            <person name="Jiang J."/>
            <person name="Wang Q."/>
            <person name="Zhang B."/>
            <person name="Ji P."/>
            <person name="Sakyi L.B."/>
            <person name="Cui X."/>
            <person name="Yuan T."/>
            <person name="Jiang B."/>
            <person name="Yang W."/>
            <person name="Lam T.T.-Y."/>
            <person name="Chang Q."/>
            <person name="Ding S."/>
            <person name="Wang X."/>
            <person name="Zhu J."/>
            <person name="Ruan X."/>
            <person name="Zhao L."/>
            <person name="Wei J."/>
            <person name="Que T."/>
            <person name="Du C."/>
            <person name="Cheng J."/>
            <person name="Dai P."/>
            <person name="Han X."/>
            <person name="Huang E."/>
            <person name="Gao Y."/>
            <person name="Liu J."/>
            <person name="Shao H."/>
            <person name="Ye R."/>
            <person name="Li L."/>
            <person name="Wei W."/>
            <person name="Wang X."/>
            <person name="Wang C."/>
            <person name="Yang T."/>
            <person name="Huo Q."/>
            <person name="Li W."/>
            <person name="Guo W."/>
            <person name="Chen H."/>
            <person name="Zhou L."/>
            <person name="Ni X."/>
            <person name="Tian J."/>
            <person name="Zhou Y."/>
            <person name="Sheng Y."/>
            <person name="Liu T."/>
            <person name="Pan Y."/>
            <person name="Xia L."/>
            <person name="Li J."/>
            <person name="Zhao F."/>
            <person name="Cao W."/>
        </authorList>
    </citation>
    <scope>NUCLEOTIDE SEQUENCE</scope>
    <source>
        <strain evidence="1">Dsil-2018</strain>
    </source>
</reference>
<protein>
    <submittedName>
        <fullName evidence="1">Uncharacterized protein</fullName>
    </submittedName>
</protein>
<comment type="caution">
    <text evidence="1">The sequence shown here is derived from an EMBL/GenBank/DDBJ whole genome shotgun (WGS) entry which is preliminary data.</text>
</comment>
<dbReference type="Proteomes" id="UP000821865">
    <property type="component" value="Chromosome 10"/>
</dbReference>
<organism evidence="1 2">
    <name type="scientific">Dermacentor silvarum</name>
    <name type="common">Tick</name>
    <dbReference type="NCBI Taxonomy" id="543639"/>
    <lineage>
        <taxon>Eukaryota</taxon>
        <taxon>Metazoa</taxon>
        <taxon>Ecdysozoa</taxon>
        <taxon>Arthropoda</taxon>
        <taxon>Chelicerata</taxon>
        <taxon>Arachnida</taxon>
        <taxon>Acari</taxon>
        <taxon>Parasitiformes</taxon>
        <taxon>Ixodida</taxon>
        <taxon>Ixodoidea</taxon>
        <taxon>Ixodidae</taxon>
        <taxon>Rhipicephalinae</taxon>
        <taxon>Dermacentor</taxon>
    </lineage>
</organism>
<sequence length="305" mass="35041">MVKRPLKTVNRIIQAFRDENRIKDAPRKPRPRVTTQEDDMNTVAYVADNPRDSFSEIRQCFQLTASKTTVKRRLAEAGLKSRMAAQKPLLTNVNKSKRLSFAQRHEAWSADDWRRVVFSDECTFTTKWDQRARVWRPGRTRFRPEFVQRVAASGRTVVSVWGCITRDALGPLMRIQGALTADEYSNILDTVGLPHITSHITPQHDCIFQHDRSPVHTAKTLDRLLQQRGVTVFMWPPQSPDLNIIENVWGRMKTSLSRLSLHGKSADDLWAAGNEEWERLKCDSSFTEALYRSLPKRMTAVIGGR</sequence>
<evidence type="ECO:0000313" key="2">
    <source>
        <dbReference type="Proteomes" id="UP000821865"/>
    </source>
</evidence>
<keyword evidence="2" id="KW-1185">Reference proteome</keyword>
<evidence type="ECO:0000313" key="1">
    <source>
        <dbReference type="EMBL" id="KAH7973594.1"/>
    </source>
</evidence>
<accession>A0ACB8DMJ0</accession>
<dbReference type="EMBL" id="CM023479">
    <property type="protein sequence ID" value="KAH7973594.1"/>
    <property type="molecule type" value="Genomic_DNA"/>
</dbReference>